<keyword evidence="2" id="KW-1185">Reference proteome</keyword>
<evidence type="ECO:0000313" key="1">
    <source>
        <dbReference type="EMBL" id="OBV37537.1"/>
    </source>
</evidence>
<protein>
    <recommendedName>
        <fullName evidence="3">DUF4259 domain-containing protein</fullName>
    </recommendedName>
</protein>
<dbReference type="Pfam" id="PF14078">
    <property type="entry name" value="DUF4259"/>
    <property type="match status" value="1"/>
</dbReference>
<gene>
    <name evidence="1" type="ORF">ASR47_1003197</name>
</gene>
<dbReference type="EMBL" id="LOCQ01000060">
    <property type="protein sequence ID" value="OBV37537.1"/>
    <property type="molecule type" value="Genomic_DNA"/>
</dbReference>
<name>A0A1A7BVK9_9BURK</name>
<dbReference type="PATRIC" id="fig|1747903.4.peg.1059"/>
<dbReference type="OrthoDB" id="7594887at2"/>
<evidence type="ECO:0008006" key="3">
    <source>
        <dbReference type="Google" id="ProtNLM"/>
    </source>
</evidence>
<evidence type="ECO:0000313" key="2">
    <source>
        <dbReference type="Proteomes" id="UP000092713"/>
    </source>
</evidence>
<dbReference type="InterPro" id="IPR025355">
    <property type="entry name" value="DUF4259"/>
</dbReference>
<dbReference type="STRING" id="1747903.ASR47_1003197"/>
<dbReference type="Proteomes" id="UP000092713">
    <property type="component" value="Unassembled WGS sequence"/>
</dbReference>
<comment type="caution">
    <text evidence="1">The sequence shown here is derived from an EMBL/GenBank/DDBJ whole genome shotgun (WGS) entry which is preliminary data.</text>
</comment>
<dbReference type="AlphaFoldDB" id="A0A1A7BVK9"/>
<accession>A0A1A7BVK9</accession>
<sequence length="143" mass="15736">MATWALDAFGNDYAMDWAQDLHEYKTLELVETTLDNVIDSTEAELQAPFAAEALAALDVIARLQGRPGAPDAATAEVDEWVAACRKKVTPQILDKARLAFERILSDASELRQLWQESEHGDEWQAEVAALRLRVLGAQSTPAA</sequence>
<proteinExistence type="predicted"/>
<reference evidence="1 2" key="1">
    <citation type="submission" date="2016-04" db="EMBL/GenBank/DDBJ databases">
        <title>Draft genome sequence of Janthinobacterium psychrotolerans sp. nov., isolated from freshwater sediments in Denmark.</title>
        <authorList>
            <person name="Gong X."/>
            <person name="Skrivergaard S."/>
            <person name="Korsgaard B.S."/>
            <person name="Schreiber L."/>
            <person name="Marshall I.P."/>
            <person name="Finster K."/>
            <person name="Schramm A."/>
        </authorList>
    </citation>
    <scope>NUCLEOTIDE SEQUENCE [LARGE SCALE GENOMIC DNA]</scope>
    <source>
        <strain evidence="1 2">S3-2</strain>
    </source>
</reference>
<dbReference type="RefSeq" id="WP_065309768.1">
    <property type="nucleotide sequence ID" value="NZ_LOCQ01000060.1"/>
</dbReference>
<organism evidence="1 2">
    <name type="scientific">Janthinobacterium psychrotolerans</name>
    <dbReference type="NCBI Taxonomy" id="1747903"/>
    <lineage>
        <taxon>Bacteria</taxon>
        <taxon>Pseudomonadati</taxon>
        <taxon>Pseudomonadota</taxon>
        <taxon>Betaproteobacteria</taxon>
        <taxon>Burkholderiales</taxon>
        <taxon>Oxalobacteraceae</taxon>
        <taxon>Janthinobacterium</taxon>
    </lineage>
</organism>